<evidence type="ECO:0000313" key="7">
    <source>
        <dbReference type="Proteomes" id="UP001497522"/>
    </source>
</evidence>
<protein>
    <recommendedName>
        <fullName evidence="8">Epidermal patterning factor-like protein</fullName>
    </recommendedName>
</protein>
<keyword evidence="5" id="KW-1015">Disulfide bond</keyword>
<gene>
    <name evidence="6" type="ORF">CSSPJE1EN2_LOCUS845</name>
</gene>
<keyword evidence="7" id="KW-1185">Reference proteome</keyword>
<comment type="subcellular location">
    <subcellularLocation>
        <location evidence="1">Secreted</location>
    </subcellularLocation>
</comment>
<dbReference type="Proteomes" id="UP001497522">
    <property type="component" value="Chromosome 1"/>
</dbReference>
<sequence length="171" mass="18928">MSKEAGRLQSRISAMALVGCWAFLLLTTNPLPALAGSHDPSTAQENNKMIKHKVISHQLQQNAIRSAEPTFTIWKEKKQQQQQQNQELPASSTSLAAAVVGERRPRGATYTHMRSRLLVGSSPPTCRGSCGLCQPCTPVHVVIGIPHVAMTEQEYYPEVWRCQCGNMLYMP</sequence>
<evidence type="ECO:0000313" key="6">
    <source>
        <dbReference type="EMBL" id="CAK9857850.1"/>
    </source>
</evidence>
<dbReference type="PANTHER" id="PTHR33109">
    <property type="entry name" value="EPIDERMAL PATTERNING FACTOR-LIKE PROTEIN 4"/>
    <property type="match status" value="1"/>
</dbReference>
<reference evidence="6 7" key="1">
    <citation type="submission" date="2024-03" db="EMBL/GenBank/DDBJ databases">
        <authorList>
            <consortium name="ELIXIR-Norway"/>
            <consortium name="Elixir Norway"/>
        </authorList>
    </citation>
    <scope>NUCLEOTIDE SEQUENCE [LARGE SCALE GENOMIC DNA]</scope>
</reference>
<evidence type="ECO:0008006" key="8">
    <source>
        <dbReference type="Google" id="ProtNLM"/>
    </source>
</evidence>
<evidence type="ECO:0000256" key="1">
    <source>
        <dbReference type="ARBA" id="ARBA00004613"/>
    </source>
</evidence>
<keyword evidence="4" id="KW-0732">Signal</keyword>
<dbReference type="EMBL" id="OZ023702">
    <property type="protein sequence ID" value="CAK9857850.1"/>
    <property type="molecule type" value="Genomic_DNA"/>
</dbReference>
<comment type="similarity">
    <text evidence="2">Belongs to the plant cysteine rich small secretory peptide family. Epidermal patterning factor subfamily.</text>
</comment>
<proteinExistence type="inferred from homology"/>
<name>A0ABP1A5S4_9BRYO</name>
<evidence type="ECO:0000256" key="3">
    <source>
        <dbReference type="ARBA" id="ARBA00022525"/>
    </source>
</evidence>
<evidence type="ECO:0000256" key="4">
    <source>
        <dbReference type="ARBA" id="ARBA00022729"/>
    </source>
</evidence>
<organism evidence="6 7">
    <name type="scientific">Sphagnum jensenii</name>
    <dbReference type="NCBI Taxonomy" id="128206"/>
    <lineage>
        <taxon>Eukaryota</taxon>
        <taxon>Viridiplantae</taxon>
        <taxon>Streptophyta</taxon>
        <taxon>Embryophyta</taxon>
        <taxon>Bryophyta</taxon>
        <taxon>Sphagnophytina</taxon>
        <taxon>Sphagnopsida</taxon>
        <taxon>Sphagnales</taxon>
        <taxon>Sphagnaceae</taxon>
        <taxon>Sphagnum</taxon>
    </lineage>
</organism>
<dbReference type="PANTHER" id="PTHR33109:SF4">
    <property type="entry name" value="EPIDERMAL PATTERNING FACTOR-LIKE PROTEIN 6"/>
    <property type="match status" value="1"/>
</dbReference>
<evidence type="ECO:0000256" key="2">
    <source>
        <dbReference type="ARBA" id="ARBA00008127"/>
    </source>
</evidence>
<keyword evidence="3" id="KW-0964">Secreted</keyword>
<dbReference type="Pfam" id="PF17181">
    <property type="entry name" value="EPF"/>
    <property type="match status" value="1"/>
</dbReference>
<accession>A0ABP1A5S4</accession>
<evidence type="ECO:0000256" key="5">
    <source>
        <dbReference type="ARBA" id="ARBA00023157"/>
    </source>
</evidence>
<dbReference type="InterPro" id="IPR039455">
    <property type="entry name" value="EPFL"/>
</dbReference>